<dbReference type="EMBL" id="CDOI01000195">
    <property type="protein sequence ID" value="CEN49450.1"/>
    <property type="molecule type" value="Genomic_DNA"/>
</dbReference>
<dbReference type="RefSeq" id="WP_042345319.1">
    <property type="nucleotide sequence ID" value="NZ_CDOH01000137.1"/>
</dbReference>
<reference evidence="1 2" key="1">
    <citation type="submission" date="2015-01" db="EMBL/GenBank/DDBJ databases">
        <authorList>
            <person name="MANFREDI Pablo"/>
        </authorList>
    </citation>
    <scope>NUCLEOTIDE SEQUENCE [LARGE SCALE GENOMIC DNA]</scope>
    <source>
        <strain evidence="1 2">CcD38</strain>
    </source>
</reference>
<dbReference type="AlphaFoldDB" id="A0A0B7HZZ2"/>
<gene>
    <name evidence="1" type="ORF">CCAND38_80113</name>
</gene>
<evidence type="ECO:0000313" key="2">
    <source>
        <dbReference type="Proteomes" id="UP000045051"/>
    </source>
</evidence>
<keyword evidence="2" id="KW-1185">Reference proteome</keyword>
<proteinExistence type="predicted"/>
<organism evidence="1 2">
    <name type="scientific">Capnocytophaga canis</name>
    <dbReference type="NCBI Taxonomy" id="1848903"/>
    <lineage>
        <taxon>Bacteria</taxon>
        <taxon>Pseudomonadati</taxon>
        <taxon>Bacteroidota</taxon>
        <taxon>Flavobacteriia</taxon>
        <taxon>Flavobacteriales</taxon>
        <taxon>Flavobacteriaceae</taxon>
        <taxon>Capnocytophaga</taxon>
    </lineage>
</organism>
<evidence type="ECO:0000313" key="1">
    <source>
        <dbReference type="EMBL" id="CEN49450.1"/>
    </source>
</evidence>
<dbReference type="Proteomes" id="UP000045051">
    <property type="component" value="Unassembled WGS sequence"/>
</dbReference>
<sequence length="152" mass="17739">MSNYSIKSVVVKQEVLRNFKEEEIDEASLPREKFTEKEFFDSFNAYVETLKAQGERIQASTLEMGEPTLHGTVLDLQVPNKTIRDEVHREEAKLLGFLRKSLSNYDISLNIIENEEIIHKIRVTPDEKFARLVELNPLLQDFKRTLDLKLVF</sequence>
<accession>A0A0B7HZZ2</accession>
<name>A0A0B7HZZ2_9FLAO</name>
<protein>
    <recommendedName>
        <fullName evidence="3">DNA polymerase III subunit gamma/tau</fullName>
    </recommendedName>
</protein>
<evidence type="ECO:0008006" key="3">
    <source>
        <dbReference type="Google" id="ProtNLM"/>
    </source>
</evidence>